<dbReference type="Gene3D" id="3.40.50.970">
    <property type="match status" value="1"/>
</dbReference>
<dbReference type="InterPro" id="IPR033248">
    <property type="entry name" value="Transketolase_C"/>
</dbReference>
<dbReference type="Pfam" id="PF02779">
    <property type="entry name" value="Transket_pyr"/>
    <property type="match status" value="1"/>
</dbReference>
<evidence type="ECO:0000313" key="3">
    <source>
        <dbReference type="Proteomes" id="UP001451571"/>
    </source>
</evidence>
<dbReference type="SUPFAM" id="SSF52518">
    <property type="entry name" value="Thiamin diphosphate-binding fold (THDP-binding)"/>
    <property type="match status" value="1"/>
</dbReference>
<evidence type="ECO:0000313" key="2">
    <source>
        <dbReference type="EMBL" id="XAH75449.1"/>
    </source>
</evidence>
<organism evidence="2 3">
    <name type="scientific">Kineothrix sedimenti</name>
    <dbReference type="NCBI Taxonomy" id="3123317"/>
    <lineage>
        <taxon>Bacteria</taxon>
        <taxon>Bacillati</taxon>
        <taxon>Bacillota</taxon>
        <taxon>Clostridia</taxon>
        <taxon>Lachnospirales</taxon>
        <taxon>Lachnospiraceae</taxon>
        <taxon>Kineothrix</taxon>
    </lineage>
</organism>
<proteinExistence type="predicted"/>
<dbReference type="InterPro" id="IPR009014">
    <property type="entry name" value="Transketo_C/PFOR_II"/>
</dbReference>
<dbReference type="InterPro" id="IPR005475">
    <property type="entry name" value="Transketolase-like_Pyr-bd"/>
</dbReference>
<gene>
    <name evidence="2" type="ORF">V6984_06745</name>
</gene>
<keyword evidence="3" id="KW-1185">Reference proteome</keyword>
<feature type="domain" description="Transketolase-like pyrimidine-binding" evidence="1">
    <location>
        <begin position="5"/>
        <end position="170"/>
    </location>
</feature>
<accession>A0ABZ3F1W8</accession>
<dbReference type="PANTHER" id="PTHR43825:SF1">
    <property type="entry name" value="TRANSKETOLASE-LIKE PYRIMIDINE-BINDING DOMAIN-CONTAINING PROTEIN"/>
    <property type="match status" value="1"/>
</dbReference>
<dbReference type="RefSeq" id="WP_342759012.1">
    <property type="nucleotide sequence ID" value="NZ_CP146256.1"/>
</dbReference>
<name>A0ABZ3F1W8_9FIRM</name>
<sequence length="314" mass="33682">MSEIIATREAYGRALCKCGDREDIVVFDADLTICTMSCYFAEKYPDRFFNAGIAEANMIGMSAGVAATGKTAVCHTFAMFAAGRGYDQIRNSVCYPGLNVKVIGTHAGLSVGEDGATHQCIEDLSLMRTIPGMTVICPCDANETEEAVKAMLNFDGPCYLRLGRSGVENITGHISDYKFELGKGVVLKDGGDVSIIATGQMVQIALTAARILEDKGIHAMVINMHTIKPFDKEIVMMAARKTRAVVTSEEHNIVGGLGAAVAEAVTSEYPVPVIRHGVEDVFGHSGKADELMEKYGLTAENLVLKAEKAISMKN</sequence>
<dbReference type="PANTHER" id="PTHR43825">
    <property type="entry name" value="PYRUVATE DEHYDROGENASE E1 COMPONENT"/>
    <property type="match status" value="1"/>
</dbReference>
<dbReference type="Pfam" id="PF02780">
    <property type="entry name" value="Transketolase_C"/>
    <property type="match status" value="1"/>
</dbReference>
<dbReference type="CDD" id="cd07033">
    <property type="entry name" value="TPP_PYR_DXS_TK_like"/>
    <property type="match status" value="1"/>
</dbReference>
<dbReference type="Proteomes" id="UP001451571">
    <property type="component" value="Chromosome"/>
</dbReference>
<dbReference type="EMBL" id="CP146256">
    <property type="protein sequence ID" value="XAH75449.1"/>
    <property type="molecule type" value="Genomic_DNA"/>
</dbReference>
<protein>
    <submittedName>
        <fullName evidence="2">Transketolase family protein</fullName>
    </submittedName>
</protein>
<dbReference type="SMART" id="SM00861">
    <property type="entry name" value="Transket_pyr"/>
    <property type="match status" value="1"/>
</dbReference>
<dbReference type="Gene3D" id="3.40.50.920">
    <property type="match status" value="1"/>
</dbReference>
<reference evidence="2 3" key="1">
    <citation type="submission" date="2024-02" db="EMBL/GenBank/DDBJ databases">
        <title>Bacterial strain from lacustrine sediment.</title>
        <authorList>
            <person name="Petit C."/>
            <person name="Fadhlaoui K."/>
        </authorList>
    </citation>
    <scope>NUCLEOTIDE SEQUENCE [LARGE SCALE GENOMIC DNA]</scope>
    <source>
        <strain evidence="2 3">IPX-CK</strain>
    </source>
</reference>
<dbReference type="SUPFAM" id="SSF52922">
    <property type="entry name" value="TK C-terminal domain-like"/>
    <property type="match status" value="1"/>
</dbReference>
<dbReference type="InterPro" id="IPR051157">
    <property type="entry name" value="PDH/Transketolase"/>
</dbReference>
<evidence type="ECO:0000259" key="1">
    <source>
        <dbReference type="SMART" id="SM00861"/>
    </source>
</evidence>
<dbReference type="InterPro" id="IPR029061">
    <property type="entry name" value="THDP-binding"/>
</dbReference>